<dbReference type="AlphaFoldDB" id="A0A8S3UTT8"/>
<protein>
    <submittedName>
        <fullName evidence="1">Uncharacterized protein</fullName>
    </submittedName>
</protein>
<evidence type="ECO:0000313" key="1">
    <source>
        <dbReference type="EMBL" id="CAG2245743.1"/>
    </source>
</evidence>
<evidence type="ECO:0000313" key="2">
    <source>
        <dbReference type="Proteomes" id="UP000683360"/>
    </source>
</evidence>
<name>A0A8S3UTT8_MYTED</name>
<dbReference type="Proteomes" id="UP000683360">
    <property type="component" value="Unassembled WGS sequence"/>
</dbReference>
<comment type="caution">
    <text evidence="1">The sequence shown here is derived from an EMBL/GenBank/DDBJ whole genome shotgun (WGS) entry which is preliminary data.</text>
</comment>
<keyword evidence="2" id="KW-1185">Reference proteome</keyword>
<sequence length="163" mass="18362">MTTQCNVIKELASTQKTSHIKPLPITYIRLPTTPATHTTPRIPQPLPNLPLTTTSSIPDLLRPKPLMQRLVLPMHLFNEIPQPMREYDLSNYSNCGTNPGSFGVLFLKHFSRYYLHQIRIVFITLTGAVVSSANMQQKECYKGVCHCTLPNSVHRVSLPCFGC</sequence>
<gene>
    <name evidence="1" type="ORF">MEDL_57751</name>
</gene>
<proteinExistence type="predicted"/>
<dbReference type="EMBL" id="CAJPWZ010002785">
    <property type="protein sequence ID" value="CAG2245743.1"/>
    <property type="molecule type" value="Genomic_DNA"/>
</dbReference>
<accession>A0A8S3UTT8</accession>
<reference evidence="1" key="1">
    <citation type="submission" date="2021-03" db="EMBL/GenBank/DDBJ databases">
        <authorList>
            <person name="Bekaert M."/>
        </authorList>
    </citation>
    <scope>NUCLEOTIDE SEQUENCE</scope>
</reference>
<organism evidence="1 2">
    <name type="scientific">Mytilus edulis</name>
    <name type="common">Blue mussel</name>
    <dbReference type="NCBI Taxonomy" id="6550"/>
    <lineage>
        <taxon>Eukaryota</taxon>
        <taxon>Metazoa</taxon>
        <taxon>Spiralia</taxon>
        <taxon>Lophotrochozoa</taxon>
        <taxon>Mollusca</taxon>
        <taxon>Bivalvia</taxon>
        <taxon>Autobranchia</taxon>
        <taxon>Pteriomorphia</taxon>
        <taxon>Mytilida</taxon>
        <taxon>Mytiloidea</taxon>
        <taxon>Mytilidae</taxon>
        <taxon>Mytilinae</taxon>
        <taxon>Mytilus</taxon>
    </lineage>
</organism>